<gene>
    <name evidence="1" type="ORF">GMLC_37490</name>
</gene>
<protein>
    <submittedName>
        <fullName evidence="1">Uncharacterized protein</fullName>
    </submittedName>
</protein>
<evidence type="ECO:0000313" key="2">
    <source>
        <dbReference type="Proteomes" id="UP000587586"/>
    </source>
</evidence>
<keyword evidence="2" id="KW-1185">Reference proteome</keyword>
<reference evidence="2" key="1">
    <citation type="submission" date="2020-06" db="EMBL/GenBank/DDBJ databases">
        <title>Draft genomic sequecing of Geomonas sp. Red745.</title>
        <authorList>
            <person name="Itoh H."/>
            <person name="Xu Z.X."/>
            <person name="Ushijima N."/>
            <person name="Masuda Y."/>
            <person name="Shiratori Y."/>
            <person name="Senoo K."/>
        </authorList>
    </citation>
    <scope>NUCLEOTIDE SEQUENCE [LARGE SCALE GENOMIC DNA]</scope>
    <source>
        <strain evidence="2">Red745</strain>
    </source>
</reference>
<comment type="caution">
    <text evidence="1">The sequence shown here is derived from an EMBL/GenBank/DDBJ whole genome shotgun (WGS) entry which is preliminary data.</text>
</comment>
<dbReference type="RefSeq" id="WP_183362751.1">
    <property type="nucleotide sequence ID" value="NZ_BLXZ01000008.1"/>
</dbReference>
<sequence length="158" mass="17717">MGHRCKDSNHRAGAYQYRALEVVLTKKSLPADYGGPSAVLTVENDWDTLSFVKENMADIAANMVRVNAMRVDNNPHVEESARLFESNLQPLFTLISATATEHVMDKLSISLRKALLLMAMDRYSCDSESICRALGITRMKLEKELKRCGLLQQEQKAA</sequence>
<organism evidence="1 2">
    <name type="scientific">Geomonas limicola</name>
    <dbReference type="NCBI Taxonomy" id="2740186"/>
    <lineage>
        <taxon>Bacteria</taxon>
        <taxon>Pseudomonadati</taxon>
        <taxon>Thermodesulfobacteriota</taxon>
        <taxon>Desulfuromonadia</taxon>
        <taxon>Geobacterales</taxon>
        <taxon>Geobacteraceae</taxon>
        <taxon>Geomonas</taxon>
    </lineage>
</organism>
<dbReference type="Proteomes" id="UP000587586">
    <property type="component" value="Unassembled WGS sequence"/>
</dbReference>
<proteinExistence type="predicted"/>
<dbReference type="AlphaFoldDB" id="A0A6V8NCL7"/>
<evidence type="ECO:0000313" key="1">
    <source>
        <dbReference type="EMBL" id="GFO70170.1"/>
    </source>
</evidence>
<name>A0A6V8NCL7_9BACT</name>
<accession>A0A6V8NCL7</accession>
<dbReference type="EMBL" id="BLXZ01000008">
    <property type="protein sequence ID" value="GFO70170.1"/>
    <property type="molecule type" value="Genomic_DNA"/>
</dbReference>